<evidence type="ECO:0008006" key="4">
    <source>
        <dbReference type="Google" id="ProtNLM"/>
    </source>
</evidence>
<feature type="compositionally biased region" description="Basic residues" evidence="1">
    <location>
        <begin position="26"/>
        <end position="47"/>
    </location>
</feature>
<keyword evidence="3" id="KW-1185">Reference proteome</keyword>
<evidence type="ECO:0000313" key="3">
    <source>
        <dbReference type="Proteomes" id="UP001501771"/>
    </source>
</evidence>
<name>A0ABN2Z8H7_9ACTN</name>
<dbReference type="Pfam" id="PF05800">
    <property type="entry name" value="GvpO"/>
    <property type="match status" value="1"/>
</dbReference>
<feature type="region of interest" description="Disordered" evidence="1">
    <location>
        <begin position="1"/>
        <end position="67"/>
    </location>
</feature>
<proteinExistence type="predicted"/>
<evidence type="ECO:0000256" key="1">
    <source>
        <dbReference type="SAM" id="MobiDB-lite"/>
    </source>
</evidence>
<protein>
    <recommendedName>
        <fullName evidence="4">Gas vesicle protein</fullName>
    </recommendedName>
</protein>
<dbReference type="InterPro" id="IPR008634">
    <property type="entry name" value="Gas-vesicle_GvpO"/>
</dbReference>
<gene>
    <name evidence="2" type="ORF">GCM10009844_06510</name>
</gene>
<dbReference type="Proteomes" id="UP001501771">
    <property type="component" value="Unassembled WGS sequence"/>
</dbReference>
<evidence type="ECO:0000313" key="2">
    <source>
        <dbReference type="EMBL" id="GAA2138461.1"/>
    </source>
</evidence>
<organism evidence="2 3">
    <name type="scientific">Nocardioides koreensis</name>
    <dbReference type="NCBI Taxonomy" id="433651"/>
    <lineage>
        <taxon>Bacteria</taxon>
        <taxon>Bacillati</taxon>
        <taxon>Actinomycetota</taxon>
        <taxon>Actinomycetes</taxon>
        <taxon>Propionibacteriales</taxon>
        <taxon>Nocardioidaceae</taxon>
        <taxon>Nocardioides</taxon>
    </lineage>
</organism>
<sequence>MADTESSTESQSAAAESADGGSAKKAPARKRTTRKSPARKSAPRKASARTEPARPKKMSGTRVAGEAARQLLELTGKQAEGVIGLERTEDGWKVEIEVLELSRIPNTTDVLASYEVTVDSDGELEGYKRLHRYVRGTPGED</sequence>
<feature type="compositionally biased region" description="Low complexity" evidence="1">
    <location>
        <begin position="1"/>
        <end position="25"/>
    </location>
</feature>
<reference evidence="2 3" key="1">
    <citation type="journal article" date="2019" name="Int. J. Syst. Evol. Microbiol.">
        <title>The Global Catalogue of Microorganisms (GCM) 10K type strain sequencing project: providing services to taxonomists for standard genome sequencing and annotation.</title>
        <authorList>
            <consortium name="The Broad Institute Genomics Platform"/>
            <consortium name="The Broad Institute Genome Sequencing Center for Infectious Disease"/>
            <person name="Wu L."/>
            <person name="Ma J."/>
        </authorList>
    </citation>
    <scope>NUCLEOTIDE SEQUENCE [LARGE SCALE GENOMIC DNA]</scope>
    <source>
        <strain evidence="2 3">JCM 16022</strain>
    </source>
</reference>
<accession>A0ABN2Z8H7</accession>
<dbReference type="EMBL" id="BAAAQR010000001">
    <property type="protein sequence ID" value="GAA2138461.1"/>
    <property type="molecule type" value="Genomic_DNA"/>
</dbReference>
<dbReference type="RefSeq" id="WP_344147475.1">
    <property type="nucleotide sequence ID" value="NZ_BAAAQR010000001.1"/>
</dbReference>
<comment type="caution">
    <text evidence="2">The sequence shown here is derived from an EMBL/GenBank/DDBJ whole genome shotgun (WGS) entry which is preliminary data.</text>
</comment>